<evidence type="ECO:0000256" key="6">
    <source>
        <dbReference type="ARBA" id="ARBA00023065"/>
    </source>
</evidence>
<dbReference type="SUPFAM" id="SSF52540">
    <property type="entry name" value="P-loop containing nucleoside triphosphate hydrolases"/>
    <property type="match status" value="1"/>
</dbReference>
<comment type="subcellular location">
    <subcellularLocation>
        <location evidence="1">Cell membrane</location>
        <topology evidence="1">Peripheral membrane protein</topology>
    </subcellularLocation>
</comment>
<dbReference type="Proteomes" id="UP001179280">
    <property type="component" value="Unassembled WGS sequence"/>
</dbReference>
<evidence type="ECO:0000259" key="8">
    <source>
        <dbReference type="SMART" id="SM00382"/>
    </source>
</evidence>
<keyword evidence="4" id="KW-0410">Iron transport</keyword>
<keyword evidence="5" id="KW-0408">Iron</keyword>
<evidence type="ECO:0000313" key="10">
    <source>
        <dbReference type="Proteomes" id="UP001179280"/>
    </source>
</evidence>
<sequence length="242" mass="28001">MKPHNLFVQTVHYKKPENTHNYPHHLPFLQPSIHFHKPVTIITGENGTGKSTLIETIAALVGLNMEGGSKNHRFITKESHSSLHQFCSLSRGPYRPNDAYFYRAESFYNLISNMDEPDDFTPALSDRLFGRELHSFSRGEALKELVKNRFWGTGFYLMDEPETGLSATSQFELLVALKTLEEDQSQLILATHSPILLMYPNAQIIELTEDGLREVAKEETKLYRDWDMFFKRGDHFIEQLFY</sequence>
<keyword evidence="2" id="KW-0813">Transport</keyword>
<keyword evidence="10" id="KW-1185">Reference proteome</keyword>
<evidence type="ECO:0000256" key="7">
    <source>
        <dbReference type="ARBA" id="ARBA00023136"/>
    </source>
</evidence>
<dbReference type="InterPro" id="IPR038729">
    <property type="entry name" value="Rad50/SbcC_AAA"/>
</dbReference>
<dbReference type="Gene3D" id="3.40.50.300">
    <property type="entry name" value="P-loop containing nucleotide triphosphate hydrolases"/>
    <property type="match status" value="2"/>
</dbReference>
<evidence type="ECO:0000256" key="5">
    <source>
        <dbReference type="ARBA" id="ARBA00023004"/>
    </source>
</evidence>
<evidence type="ECO:0000256" key="3">
    <source>
        <dbReference type="ARBA" id="ARBA00022475"/>
    </source>
</evidence>
<evidence type="ECO:0000256" key="2">
    <source>
        <dbReference type="ARBA" id="ARBA00022448"/>
    </source>
</evidence>
<dbReference type="PANTHER" id="PTHR42771">
    <property type="entry name" value="IRON(3+)-HYDROXAMATE IMPORT ATP-BINDING PROTEIN FHUC"/>
    <property type="match status" value="1"/>
</dbReference>
<gene>
    <name evidence="9" type="ORF">JOC54_001151</name>
</gene>
<accession>A0ABS2SRQ2</accession>
<protein>
    <submittedName>
        <fullName evidence="9">ATPase</fullName>
    </submittedName>
</protein>
<feature type="domain" description="AAA+ ATPase" evidence="8">
    <location>
        <begin position="36"/>
        <end position="210"/>
    </location>
</feature>
<evidence type="ECO:0000256" key="4">
    <source>
        <dbReference type="ARBA" id="ARBA00022496"/>
    </source>
</evidence>
<evidence type="ECO:0000256" key="1">
    <source>
        <dbReference type="ARBA" id="ARBA00004202"/>
    </source>
</evidence>
<dbReference type="PANTHER" id="PTHR42771:SF2">
    <property type="entry name" value="IRON(3+)-HYDROXAMATE IMPORT ATP-BINDING PROTEIN FHUC"/>
    <property type="match status" value="1"/>
</dbReference>
<dbReference type="SMART" id="SM00382">
    <property type="entry name" value="AAA"/>
    <property type="match status" value="1"/>
</dbReference>
<dbReference type="InterPro" id="IPR003959">
    <property type="entry name" value="ATPase_AAA_core"/>
</dbReference>
<reference evidence="9" key="1">
    <citation type="submission" date="2021-01" db="EMBL/GenBank/DDBJ databases">
        <title>Genomic Encyclopedia of Type Strains, Phase IV (KMG-IV): sequencing the most valuable type-strain genomes for metagenomic binning, comparative biology and taxonomic classification.</title>
        <authorList>
            <person name="Goeker M."/>
        </authorList>
    </citation>
    <scope>NUCLEOTIDE SEQUENCE</scope>
    <source>
        <strain evidence="9">DSM 21943</strain>
    </source>
</reference>
<name>A0ABS2SRQ2_9BACI</name>
<keyword evidence="3" id="KW-1003">Cell membrane</keyword>
<dbReference type="RefSeq" id="WP_035418540.1">
    <property type="nucleotide sequence ID" value="NZ_JAFBCV010000003.1"/>
</dbReference>
<proteinExistence type="predicted"/>
<dbReference type="InterPro" id="IPR003593">
    <property type="entry name" value="AAA+_ATPase"/>
</dbReference>
<evidence type="ECO:0000313" key="9">
    <source>
        <dbReference type="EMBL" id="MBM7837920.1"/>
    </source>
</evidence>
<dbReference type="InterPro" id="IPR027417">
    <property type="entry name" value="P-loop_NTPase"/>
</dbReference>
<dbReference type="InterPro" id="IPR051535">
    <property type="entry name" value="Siderophore_ABC-ATPase"/>
</dbReference>
<dbReference type="CDD" id="cd00267">
    <property type="entry name" value="ABC_ATPase"/>
    <property type="match status" value="1"/>
</dbReference>
<keyword evidence="6" id="KW-0406">Ion transport</keyword>
<dbReference type="Pfam" id="PF13304">
    <property type="entry name" value="AAA_21"/>
    <property type="match status" value="1"/>
</dbReference>
<organism evidence="9 10">
    <name type="scientific">Shouchella xiaoxiensis</name>
    <dbReference type="NCBI Taxonomy" id="766895"/>
    <lineage>
        <taxon>Bacteria</taxon>
        <taxon>Bacillati</taxon>
        <taxon>Bacillota</taxon>
        <taxon>Bacilli</taxon>
        <taxon>Bacillales</taxon>
        <taxon>Bacillaceae</taxon>
        <taxon>Shouchella</taxon>
    </lineage>
</organism>
<comment type="caution">
    <text evidence="9">The sequence shown here is derived from an EMBL/GenBank/DDBJ whole genome shotgun (WGS) entry which is preliminary data.</text>
</comment>
<keyword evidence="7" id="KW-0472">Membrane</keyword>
<dbReference type="Pfam" id="PF13476">
    <property type="entry name" value="AAA_23"/>
    <property type="match status" value="1"/>
</dbReference>
<dbReference type="EMBL" id="JAFBCV010000003">
    <property type="protein sequence ID" value="MBM7837920.1"/>
    <property type="molecule type" value="Genomic_DNA"/>
</dbReference>